<dbReference type="EMBL" id="CP000157">
    <property type="protein sequence ID" value="ABC64639.1"/>
    <property type="molecule type" value="Genomic_DNA"/>
</dbReference>
<protein>
    <submittedName>
        <fullName evidence="1">Uncharacterized protein</fullName>
    </submittedName>
</protein>
<accession>Q2N6Q2</accession>
<dbReference type="HOGENOM" id="CLU_833682_0_0_5"/>
<dbReference type="OrthoDB" id="7628592at2"/>
<name>Q2N6Q2_ERYLH</name>
<reference evidence="2" key="1">
    <citation type="journal article" date="2009" name="J. Bacteriol.">
        <title>Complete genome sequence of Erythrobacter litoralis HTCC2594.</title>
        <authorList>
            <person name="Oh H.M."/>
            <person name="Giovannoni S.J."/>
            <person name="Ferriera S."/>
            <person name="Johnson J."/>
            <person name="Cho J.C."/>
        </authorList>
    </citation>
    <scope>NUCLEOTIDE SEQUENCE [LARGE SCALE GENOMIC DNA]</scope>
    <source>
        <strain evidence="2">HTCC2594</strain>
    </source>
</reference>
<evidence type="ECO:0000313" key="1">
    <source>
        <dbReference type="EMBL" id="ABC64639.1"/>
    </source>
</evidence>
<dbReference type="AlphaFoldDB" id="Q2N6Q2"/>
<dbReference type="eggNOG" id="ENOG502ZB84">
    <property type="taxonomic scope" value="Bacteria"/>
</dbReference>
<gene>
    <name evidence="1" type="ordered locus">ELI_12735</name>
</gene>
<dbReference type="RefSeq" id="WP_011415461.1">
    <property type="nucleotide sequence ID" value="NC_007722.1"/>
</dbReference>
<evidence type="ECO:0000313" key="2">
    <source>
        <dbReference type="Proteomes" id="UP000008808"/>
    </source>
</evidence>
<keyword evidence="2" id="KW-1185">Reference proteome</keyword>
<dbReference type="STRING" id="314225.ELI_12735"/>
<proteinExistence type="predicted"/>
<dbReference type="KEGG" id="eli:ELI_12735"/>
<sequence>MSFQFTDLARSVAEDGRVTSDEILSLRRLGWGDGVMTREEAEAIFAINRQIVMPGNDWVDFFVEAISEFVLNGSEPKGMCDRAEAEWLIGAIDHDGKLETMAELEVLVRIIERARNVDDVLKQYALKQVEHAVLHGEGPTRCGGELASCHVSTAECHILRRLVFASGGHGPAAVSRYDAEMLFRIKDATLNAASAPDWPVLFVDGVANYLRGFQAANAQLSHGRVKELESFIADNSVNVGRFFGRMAKEAPKMANHFGKVFGQKGGGTDYTVRAIEGEDVTANEARWLNGMIEADGQLDPLEKALIERIEAELD</sequence>
<dbReference type="Proteomes" id="UP000008808">
    <property type="component" value="Chromosome"/>
</dbReference>
<organism evidence="1 2">
    <name type="scientific">Erythrobacter litoralis (strain HTCC2594)</name>
    <dbReference type="NCBI Taxonomy" id="314225"/>
    <lineage>
        <taxon>Bacteria</taxon>
        <taxon>Pseudomonadati</taxon>
        <taxon>Pseudomonadota</taxon>
        <taxon>Alphaproteobacteria</taxon>
        <taxon>Sphingomonadales</taxon>
        <taxon>Erythrobacteraceae</taxon>
        <taxon>Erythrobacter/Porphyrobacter group</taxon>
        <taxon>Erythrobacter</taxon>
    </lineage>
</organism>